<dbReference type="EMBL" id="RAWB01000452">
    <property type="protein sequence ID" value="RKH49647.1"/>
    <property type="molecule type" value="Genomic_DNA"/>
</dbReference>
<evidence type="ECO:0000259" key="5">
    <source>
        <dbReference type="PROSITE" id="PS51820"/>
    </source>
</evidence>
<dbReference type="Pfam" id="PF07691">
    <property type="entry name" value="PA14"/>
    <property type="match status" value="1"/>
</dbReference>
<dbReference type="SUPFAM" id="SSF51126">
    <property type="entry name" value="Pectin lyase-like"/>
    <property type="match status" value="1"/>
</dbReference>
<evidence type="ECO:0000256" key="1">
    <source>
        <dbReference type="ARBA" id="ARBA00004613"/>
    </source>
</evidence>
<dbReference type="Gene3D" id="2.160.20.10">
    <property type="entry name" value="Single-stranded right-handed beta-helix, Pectin lyase-like"/>
    <property type="match status" value="2"/>
</dbReference>
<dbReference type="Proteomes" id="UP000272888">
    <property type="component" value="Unassembled WGS sequence"/>
</dbReference>
<dbReference type="PANTHER" id="PTHR40088">
    <property type="entry name" value="PECTATE LYASE (EUROFUNG)"/>
    <property type="match status" value="1"/>
</dbReference>
<dbReference type="AlphaFoldDB" id="A0A3A8NZ83"/>
<feature type="region of interest" description="Disordered" evidence="4">
    <location>
        <begin position="103"/>
        <end position="130"/>
    </location>
</feature>
<gene>
    <name evidence="6" type="ORF">D7V93_31585</name>
</gene>
<evidence type="ECO:0000256" key="2">
    <source>
        <dbReference type="ARBA" id="ARBA00022525"/>
    </source>
</evidence>
<dbReference type="SUPFAM" id="SSF56988">
    <property type="entry name" value="Anthrax protective antigen"/>
    <property type="match status" value="1"/>
</dbReference>
<dbReference type="SMART" id="SM00758">
    <property type="entry name" value="PA14"/>
    <property type="match status" value="1"/>
</dbReference>
<name>A0A3A8NZ83_9BACT</name>
<protein>
    <submittedName>
        <fullName evidence="6">DNRLRE domain-containing protein</fullName>
    </submittedName>
</protein>
<evidence type="ECO:0000313" key="6">
    <source>
        <dbReference type="EMBL" id="RKH49647.1"/>
    </source>
</evidence>
<keyword evidence="3" id="KW-0732">Signal</keyword>
<organism evidence="6 7">
    <name type="scientific">Corallococcus llansteffanensis</name>
    <dbReference type="NCBI Taxonomy" id="2316731"/>
    <lineage>
        <taxon>Bacteria</taxon>
        <taxon>Pseudomonadati</taxon>
        <taxon>Myxococcota</taxon>
        <taxon>Myxococcia</taxon>
        <taxon>Myxococcales</taxon>
        <taxon>Cystobacterineae</taxon>
        <taxon>Myxococcaceae</taxon>
        <taxon>Corallococcus</taxon>
    </lineage>
</organism>
<dbReference type="SMART" id="SM00710">
    <property type="entry name" value="PbH1"/>
    <property type="match status" value="6"/>
</dbReference>
<dbReference type="Pfam" id="PF24517">
    <property type="entry name" value="CBM96"/>
    <property type="match status" value="1"/>
</dbReference>
<keyword evidence="7" id="KW-1185">Reference proteome</keyword>
<dbReference type="PROSITE" id="PS51820">
    <property type="entry name" value="PA14"/>
    <property type="match status" value="1"/>
</dbReference>
<dbReference type="InterPro" id="IPR055372">
    <property type="entry name" value="CBM96"/>
</dbReference>
<dbReference type="GO" id="GO:0005576">
    <property type="term" value="C:extracellular region"/>
    <property type="evidence" value="ECO:0007669"/>
    <property type="project" value="UniProtKB-SubCell"/>
</dbReference>
<proteinExistence type="predicted"/>
<comment type="caution">
    <text evidence="6">The sequence shown here is derived from an EMBL/GenBank/DDBJ whole genome shotgun (WGS) entry which is preliminary data.</text>
</comment>
<dbReference type="GO" id="GO:0016837">
    <property type="term" value="F:carbon-oxygen lyase activity, acting on polysaccharides"/>
    <property type="evidence" value="ECO:0007669"/>
    <property type="project" value="TreeGrafter"/>
</dbReference>
<dbReference type="InterPro" id="IPR037524">
    <property type="entry name" value="PA14/GLEYA"/>
</dbReference>
<dbReference type="Pfam" id="PF07602">
    <property type="entry name" value="DUF1565"/>
    <property type="match status" value="1"/>
</dbReference>
<dbReference type="InterPro" id="IPR039448">
    <property type="entry name" value="Beta_helix"/>
</dbReference>
<dbReference type="InterPro" id="IPR052052">
    <property type="entry name" value="Polysaccharide_Lyase_9"/>
</dbReference>
<feature type="domain" description="PA14" evidence="5">
    <location>
        <begin position="288"/>
        <end position="425"/>
    </location>
</feature>
<dbReference type="InterPro" id="IPR012334">
    <property type="entry name" value="Pectin_lyas_fold"/>
</dbReference>
<dbReference type="PANTHER" id="PTHR40088:SF2">
    <property type="entry name" value="SECRETED SUGAR HYDROLASE"/>
    <property type="match status" value="1"/>
</dbReference>
<dbReference type="InterPro" id="IPR011050">
    <property type="entry name" value="Pectin_lyase_fold/virulence"/>
</dbReference>
<comment type="subcellular location">
    <subcellularLocation>
        <location evidence="1">Secreted</location>
    </subcellularLocation>
</comment>
<feature type="compositionally biased region" description="Polar residues" evidence="4">
    <location>
        <begin position="103"/>
        <end position="122"/>
    </location>
</feature>
<evidence type="ECO:0000313" key="7">
    <source>
        <dbReference type="Proteomes" id="UP000272888"/>
    </source>
</evidence>
<evidence type="ECO:0000256" key="4">
    <source>
        <dbReference type="SAM" id="MobiDB-lite"/>
    </source>
</evidence>
<dbReference type="InterPro" id="IPR006626">
    <property type="entry name" value="PbH1"/>
</dbReference>
<keyword evidence="2" id="KW-0964">Secreted</keyword>
<dbReference type="NCBIfam" id="NF033679">
    <property type="entry name" value="DNRLRE_dom"/>
    <property type="match status" value="1"/>
</dbReference>
<accession>A0A3A8NZ83</accession>
<sequence length="1023" mass="108760">MTTCVVMFRGPQLISGFIENVLLHDRTGSLSTLSPPMNGRASLMNSPFPRMDWRRARVLLPVLLSVACGEAPSLESLGTEESALGTPVTVAFQEQVSPSATYTGASDTTLLESTPGINSGADTTIRMDRDYPTSSGQVSNGLLRFDLSAIPANATVQSVRLTVFVKNATTGEGYFVHAAGRPWTEAQATWTNATSTTTWASGGASGAADRGATSFATLLPGATGSYGVDLNAEGVAAVQGWVQNAGTNHGFVVDAPTNMDGLELDSSESATLVNRPKLTVTYALPTSSGGTGLLGQYFTGANFQALTVERTDPTVNFDWGTNAPVSGLPADGFSVRWTGQVMPLYSQTYTFFTQSDDGVRLWVNGQQLVNNWTDHGSVENSGTVTLTANQKYDLQLEYYDSTNSSVAKLSWSSASQPKQIIPVDQLFPATAQQPGNPGLTGLDNTGKTIPDTNYAIPAGAIFLATNGNDSNAGTQAAPVATLNRAIALVPSGGTIVVRGGTYRDWYNNGAGNYKVATKPMTLQAYPHEQPWFDGTDLKPASAWTADGAGHWYMDWSTPSFCNGGYYNYKYDAQPTTNTGPCSHFDMYGDPANPAAGDPQMVFIDGTYVHEVKTLAEATPGNFFYDWTNRRIYLATNPTGHTVEVAARPIALVLGGTGYSLKGLGFKRYATNEYSGTTSAAVYIGATNGFVENCVFTQMAAGSLSLKPQGGVVRRSVFASNGFTAIGSNGSTNSNPVVPDGLLLEENIVNANNTERFGTNCSRSCAQAGVKIAHMNGFTVRNNVFEYNLNGAGFWCDEDCRGGVMVGNISRNNKIGIFYEVSDTGIIASNLIYDNTYAGIQTCSANTKIYNNTLVDNAAISIWIYDDSRNEQDRRGSDIGPDTANVDVSNNIMSGGNITTLKASRSDSNFTNTGPNTFFSGLDYNSYYRSGGSGKSLVNWVDTGGVNYTSLAAVRVDRGWETHGHDLASGGDPFFVNQSLRNYVVRPSSVAYNSGKPLPADVAQALGVPAGTVTSRGALNWPGR</sequence>
<reference evidence="7" key="1">
    <citation type="submission" date="2018-09" db="EMBL/GenBank/DDBJ databases">
        <authorList>
            <person name="Livingstone P.G."/>
            <person name="Whitworth D.E."/>
        </authorList>
    </citation>
    <scope>NUCLEOTIDE SEQUENCE [LARGE SCALE GENOMIC DNA]</scope>
    <source>
        <strain evidence="7">CA051B</strain>
    </source>
</reference>
<dbReference type="Pfam" id="PF13229">
    <property type="entry name" value="Beta_helix"/>
    <property type="match status" value="1"/>
</dbReference>
<evidence type="ECO:0000256" key="3">
    <source>
        <dbReference type="ARBA" id="ARBA00022729"/>
    </source>
</evidence>
<dbReference type="Gene3D" id="3.90.182.10">
    <property type="entry name" value="Toxin - Anthrax Protective Antigen,domain 1"/>
    <property type="match status" value="1"/>
</dbReference>
<dbReference type="InterPro" id="IPR011459">
    <property type="entry name" value="DUF1565"/>
</dbReference>
<dbReference type="InterPro" id="IPR011658">
    <property type="entry name" value="PA14_dom"/>
</dbReference>